<feature type="signal peptide" evidence="2">
    <location>
        <begin position="1"/>
        <end position="19"/>
    </location>
</feature>
<dbReference type="NCBIfam" id="TIGR04183">
    <property type="entry name" value="Por_Secre_tail"/>
    <property type="match status" value="1"/>
</dbReference>
<comment type="caution">
    <text evidence="3">The sequence shown here is derived from an EMBL/GenBank/DDBJ whole genome shotgun (WGS) entry which is preliminary data.</text>
</comment>
<dbReference type="EMBL" id="PQNY01000001">
    <property type="protein sequence ID" value="POS03019.1"/>
    <property type="molecule type" value="Genomic_DNA"/>
</dbReference>
<evidence type="ECO:0000256" key="2">
    <source>
        <dbReference type="SAM" id="SignalP"/>
    </source>
</evidence>
<accession>A0A2S4NBE4</accession>
<evidence type="ECO:0000313" key="3">
    <source>
        <dbReference type="EMBL" id="POS03019.1"/>
    </source>
</evidence>
<protein>
    <submittedName>
        <fullName evidence="3">Putative secreted protein (Por secretion system target)</fullName>
    </submittedName>
</protein>
<proteinExistence type="predicted"/>
<dbReference type="AlphaFoldDB" id="A0A2S4NBE4"/>
<dbReference type="OrthoDB" id="1247931at2"/>
<organism evidence="3 4">
    <name type="scientific">Flavobacterium croceum DSM 17960</name>
    <dbReference type="NCBI Taxonomy" id="1121886"/>
    <lineage>
        <taxon>Bacteria</taxon>
        <taxon>Pseudomonadati</taxon>
        <taxon>Bacteroidota</taxon>
        <taxon>Flavobacteriia</taxon>
        <taxon>Flavobacteriales</taxon>
        <taxon>Flavobacteriaceae</taxon>
        <taxon>Flavobacterium</taxon>
    </lineage>
</organism>
<evidence type="ECO:0000256" key="1">
    <source>
        <dbReference type="ARBA" id="ARBA00022729"/>
    </source>
</evidence>
<sequence>MKKIFAIFGFIILSTSLQAQISVLKANGQQVTEGEIITYNTTAYPQASFDFHIHNAASTPTLIKIKSMSITNSDGSALELCIGPVCLSSIHTGNSYPSNPVTVAANSTETNANHIYNLDTGDGVNYPIDYVFKVYQLDTSGNEVGNSVTFTYRYTTTLSVNTVESLDTLGVTLTSTLVNQTLDFSSSSNGTVTLFDMNGRSLVQEVYKQGANTITLDTITSGVYVLQLNSSDNKSASVKIVKK</sequence>
<feature type="chain" id="PRO_5015645604" evidence="2">
    <location>
        <begin position="20"/>
        <end position="243"/>
    </location>
</feature>
<name>A0A2S4NBE4_9FLAO</name>
<keyword evidence="1 2" id="KW-0732">Signal</keyword>
<keyword evidence="4" id="KW-1185">Reference proteome</keyword>
<dbReference type="Proteomes" id="UP000237056">
    <property type="component" value="Unassembled WGS sequence"/>
</dbReference>
<dbReference type="InterPro" id="IPR026444">
    <property type="entry name" value="Secre_tail"/>
</dbReference>
<evidence type="ECO:0000313" key="4">
    <source>
        <dbReference type="Proteomes" id="UP000237056"/>
    </source>
</evidence>
<reference evidence="3 4" key="1">
    <citation type="submission" date="2018-01" db="EMBL/GenBank/DDBJ databases">
        <title>Genomic Encyclopedia of Type Strains, Phase I: the one thousand microbial genomes (KMG-I) project.</title>
        <authorList>
            <person name="Goeker M."/>
        </authorList>
    </citation>
    <scope>NUCLEOTIDE SEQUENCE [LARGE SCALE GENOMIC DNA]</scope>
    <source>
        <strain evidence="3 4">DSM 17960</strain>
    </source>
</reference>
<dbReference type="RefSeq" id="WP_103724766.1">
    <property type="nucleotide sequence ID" value="NZ_PQNY01000001.1"/>
</dbReference>
<gene>
    <name evidence="3" type="ORF">Q361_101118</name>
</gene>